<gene>
    <name evidence="1" type="ORF">NPIL_167851</name>
</gene>
<name>A0A8X6PI61_NEPPI</name>
<sequence length="84" mass="9935">MIITRERKRRIHEKVGYSSWRSLPPPGVRRRWQFASELTIDILGTYLKITQDLELQHSNEEPPDSPRSLAVVINLQQCLFKDFE</sequence>
<comment type="caution">
    <text evidence="1">The sequence shown here is derived from an EMBL/GenBank/DDBJ whole genome shotgun (WGS) entry which is preliminary data.</text>
</comment>
<protein>
    <submittedName>
        <fullName evidence="1">Uncharacterized protein</fullName>
    </submittedName>
</protein>
<accession>A0A8X6PI61</accession>
<dbReference type="AlphaFoldDB" id="A0A8X6PI61"/>
<organism evidence="1 2">
    <name type="scientific">Nephila pilipes</name>
    <name type="common">Giant wood spider</name>
    <name type="synonym">Nephila maculata</name>
    <dbReference type="NCBI Taxonomy" id="299642"/>
    <lineage>
        <taxon>Eukaryota</taxon>
        <taxon>Metazoa</taxon>
        <taxon>Ecdysozoa</taxon>
        <taxon>Arthropoda</taxon>
        <taxon>Chelicerata</taxon>
        <taxon>Arachnida</taxon>
        <taxon>Araneae</taxon>
        <taxon>Araneomorphae</taxon>
        <taxon>Entelegynae</taxon>
        <taxon>Araneoidea</taxon>
        <taxon>Nephilidae</taxon>
        <taxon>Nephila</taxon>
    </lineage>
</organism>
<reference evidence="1" key="1">
    <citation type="submission" date="2020-08" db="EMBL/GenBank/DDBJ databases">
        <title>Multicomponent nature underlies the extraordinary mechanical properties of spider dragline silk.</title>
        <authorList>
            <person name="Kono N."/>
            <person name="Nakamura H."/>
            <person name="Mori M."/>
            <person name="Yoshida Y."/>
            <person name="Ohtoshi R."/>
            <person name="Malay A.D."/>
            <person name="Moran D.A.P."/>
            <person name="Tomita M."/>
            <person name="Numata K."/>
            <person name="Arakawa K."/>
        </authorList>
    </citation>
    <scope>NUCLEOTIDE SEQUENCE</scope>
</reference>
<proteinExistence type="predicted"/>
<dbReference type="EMBL" id="BMAW01070120">
    <property type="protein sequence ID" value="GFT71887.1"/>
    <property type="molecule type" value="Genomic_DNA"/>
</dbReference>
<dbReference type="Proteomes" id="UP000887013">
    <property type="component" value="Unassembled WGS sequence"/>
</dbReference>
<keyword evidence="2" id="KW-1185">Reference proteome</keyword>
<evidence type="ECO:0000313" key="2">
    <source>
        <dbReference type="Proteomes" id="UP000887013"/>
    </source>
</evidence>
<evidence type="ECO:0000313" key="1">
    <source>
        <dbReference type="EMBL" id="GFT71887.1"/>
    </source>
</evidence>